<keyword evidence="4 6" id="KW-1133">Transmembrane helix</keyword>
<dbReference type="OrthoDB" id="9793828at2"/>
<proteinExistence type="inferred from homology"/>
<name>B8IR67_METNO</name>
<dbReference type="PANTHER" id="PTHR23291">
    <property type="entry name" value="BAX INHIBITOR-RELATED"/>
    <property type="match status" value="1"/>
</dbReference>
<organism evidence="7 8">
    <name type="scientific">Methylobacterium nodulans (strain LMG 21967 / CNCM I-2342 / ORS 2060)</name>
    <dbReference type="NCBI Taxonomy" id="460265"/>
    <lineage>
        <taxon>Bacteria</taxon>
        <taxon>Pseudomonadati</taxon>
        <taxon>Pseudomonadota</taxon>
        <taxon>Alphaproteobacteria</taxon>
        <taxon>Hyphomicrobiales</taxon>
        <taxon>Methylobacteriaceae</taxon>
        <taxon>Methylobacterium</taxon>
    </lineage>
</organism>
<dbReference type="Proteomes" id="UP000008207">
    <property type="component" value="Chromosome"/>
</dbReference>
<evidence type="ECO:0000256" key="1">
    <source>
        <dbReference type="ARBA" id="ARBA00004141"/>
    </source>
</evidence>
<feature type="transmembrane region" description="Helical" evidence="6">
    <location>
        <begin position="246"/>
        <end position="269"/>
    </location>
</feature>
<feature type="transmembrane region" description="Helical" evidence="6">
    <location>
        <begin position="208"/>
        <end position="225"/>
    </location>
</feature>
<reference evidence="7 8" key="1">
    <citation type="submission" date="2009-01" db="EMBL/GenBank/DDBJ databases">
        <title>Complete sequence of chromosome of Methylobacterium nodulans ORS 2060.</title>
        <authorList>
            <consortium name="US DOE Joint Genome Institute"/>
            <person name="Lucas S."/>
            <person name="Copeland A."/>
            <person name="Lapidus A."/>
            <person name="Glavina del Rio T."/>
            <person name="Dalin E."/>
            <person name="Tice H."/>
            <person name="Bruce D."/>
            <person name="Goodwin L."/>
            <person name="Pitluck S."/>
            <person name="Sims D."/>
            <person name="Brettin T."/>
            <person name="Detter J.C."/>
            <person name="Han C."/>
            <person name="Larimer F."/>
            <person name="Land M."/>
            <person name="Hauser L."/>
            <person name="Kyrpides N."/>
            <person name="Ivanova N."/>
            <person name="Marx C.J."/>
            <person name="Richardson P."/>
        </authorList>
    </citation>
    <scope>NUCLEOTIDE SEQUENCE [LARGE SCALE GENOMIC DNA]</scope>
    <source>
        <strain evidence="8">LMG 21967 / CNCM I-2342 / ORS 2060</strain>
    </source>
</reference>
<dbReference type="STRING" id="460265.Mnod_1779"/>
<dbReference type="AlphaFoldDB" id="B8IR67"/>
<dbReference type="RefSeq" id="WP_015928461.1">
    <property type="nucleotide sequence ID" value="NC_011894.1"/>
</dbReference>
<comment type="subcellular location">
    <subcellularLocation>
        <location evidence="1">Membrane</location>
        <topology evidence="1">Multi-pass membrane protein</topology>
    </subcellularLocation>
</comment>
<dbReference type="eggNOG" id="COG0670">
    <property type="taxonomic scope" value="Bacteria"/>
</dbReference>
<dbReference type="PANTHER" id="PTHR23291:SF50">
    <property type="entry name" value="PROTEIN LIFEGUARD 4"/>
    <property type="match status" value="1"/>
</dbReference>
<keyword evidence="3 6" id="KW-0812">Transmembrane</keyword>
<dbReference type="HOGENOM" id="CLU_058671_1_1_5"/>
<dbReference type="Pfam" id="PF01027">
    <property type="entry name" value="Bax1-I"/>
    <property type="match status" value="1"/>
</dbReference>
<accession>B8IR67</accession>
<comment type="similarity">
    <text evidence="2 6">Belongs to the BI1 family.</text>
</comment>
<evidence type="ECO:0000256" key="3">
    <source>
        <dbReference type="ARBA" id="ARBA00022692"/>
    </source>
</evidence>
<dbReference type="GO" id="GO:0005886">
    <property type="term" value="C:plasma membrane"/>
    <property type="evidence" value="ECO:0007669"/>
    <property type="project" value="TreeGrafter"/>
</dbReference>
<evidence type="ECO:0000256" key="6">
    <source>
        <dbReference type="RuleBase" id="RU004379"/>
    </source>
</evidence>
<evidence type="ECO:0000256" key="5">
    <source>
        <dbReference type="ARBA" id="ARBA00023136"/>
    </source>
</evidence>
<evidence type="ECO:0000313" key="7">
    <source>
        <dbReference type="EMBL" id="ACL56769.1"/>
    </source>
</evidence>
<feature type="transmembrane region" description="Helical" evidence="6">
    <location>
        <begin position="98"/>
        <end position="115"/>
    </location>
</feature>
<feature type="transmembrane region" description="Helical" evidence="6">
    <location>
        <begin position="127"/>
        <end position="145"/>
    </location>
</feature>
<evidence type="ECO:0008006" key="9">
    <source>
        <dbReference type="Google" id="ProtNLM"/>
    </source>
</evidence>
<evidence type="ECO:0000313" key="8">
    <source>
        <dbReference type="Proteomes" id="UP000008207"/>
    </source>
</evidence>
<feature type="transmembrane region" description="Helical" evidence="6">
    <location>
        <begin position="183"/>
        <end position="202"/>
    </location>
</feature>
<gene>
    <name evidence="7" type="ordered locus">Mnod_1779</name>
</gene>
<evidence type="ECO:0000256" key="4">
    <source>
        <dbReference type="ARBA" id="ARBA00022989"/>
    </source>
</evidence>
<feature type="transmembrane region" description="Helical" evidence="6">
    <location>
        <begin position="151"/>
        <end position="171"/>
    </location>
</feature>
<sequence>MAFENSPFRQGGASGYGAPMGYARGQVEVDQGLRAFMLGVYNNMVLGLAVSALVALGVNKLATTAVPAEAARNGAGQMVRIGGQYLTQFGLTLYTTPLMWVVALAPLAFIFLFSFRMDRMSAASARTTFLAFAAVMGASLSTLLLRYTGASVVQVFFITAAAFGGLSLYGYSTSRSLSGIGSFLVMGLIGLLIASLVNIFLASSALQFAISVIGVVIFAGLTAYDTQKLKEMYLYGNFDQEAAAKVSVFGALTLYLDFINMFQFLLSLIGNRNE</sequence>
<protein>
    <recommendedName>
        <fullName evidence="9">Bax inhibitor-1/YccA family protein</fullName>
    </recommendedName>
</protein>
<dbReference type="KEGG" id="mno:Mnod_1779"/>
<keyword evidence="5 6" id="KW-0472">Membrane</keyword>
<dbReference type="InterPro" id="IPR006214">
    <property type="entry name" value="Bax_inhibitor_1-related"/>
</dbReference>
<feature type="transmembrane region" description="Helical" evidence="6">
    <location>
        <begin position="40"/>
        <end position="58"/>
    </location>
</feature>
<dbReference type="EMBL" id="CP001349">
    <property type="protein sequence ID" value="ACL56769.1"/>
    <property type="molecule type" value="Genomic_DNA"/>
</dbReference>
<dbReference type="CDD" id="cd10432">
    <property type="entry name" value="BI-1-like_bacterial"/>
    <property type="match status" value="1"/>
</dbReference>
<keyword evidence="8" id="KW-1185">Reference proteome</keyword>
<evidence type="ECO:0000256" key="2">
    <source>
        <dbReference type="ARBA" id="ARBA00010350"/>
    </source>
</evidence>